<name>A0A192CG00_ECO25</name>
<protein>
    <submittedName>
        <fullName evidence="1">Uncharacterized protein</fullName>
    </submittedName>
</protein>
<reference evidence="1 2" key="1">
    <citation type="submission" date="2016-03" db="EMBL/GenBank/DDBJ databases">
        <title>Genome Sequence and Comparative Pathogenic Determinants of Uropathogenic Escherichia coli O25b:H4, a Clinical Isolate from Saudi Arabia.</title>
        <authorList>
            <person name="Alyamani E.A.J."/>
            <person name="Khiyami M.A."/>
            <person name="Booq R.Y."/>
            <person name="Bahwerth F.S."/>
            <person name="Vaisvil B."/>
            <person name="Schmitt D.P."/>
            <person name="Kapatral V."/>
        </authorList>
    </citation>
    <scope>NUCLEOTIDE SEQUENCE [LARGE SCALE GENOMIC DNA]</scope>
    <source>
        <strain evidence="1 2">O25b:H4</strain>
    </source>
</reference>
<gene>
    <name evidence="1" type="ORF">WLH_03193</name>
</gene>
<dbReference type="EMBL" id="CP015085">
    <property type="protein sequence ID" value="ANK04454.1"/>
    <property type="molecule type" value="Genomic_DNA"/>
</dbReference>
<proteinExistence type="predicted"/>
<dbReference type="Proteomes" id="UP000183316">
    <property type="component" value="Chromosome"/>
</dbReference>
<organism evidence="1 2">
    <name type="scientific">Escherichia coli O25b:H4</name>
    <dbReference type="NCBI Taxonomy" id="941280"/>
    <lineage>
        <taxon>Bacteria</taxon>
        <taxon>Pseudomonadati</taxon>
        <taxon>Pseudomonadota</taxon>
        <taxon>Gammaproteobacteria</taxon>
        <taxon>Enterobacterales</taxon>
        <taxon>Enterobacteriaceae</taxon>
        <taxon>Escherichia</taxon>
    </lineage>
</organism>
<accession>A0A192CG00</accession>
<dbReference type="AlphaFoldDB" id="A0A192CG00"/>
<evidence type="ECO:0000313" key="1">
    <source>
        <dbReference type="EMBL" id="ANK04454.1"/>
    </source>
</evidence>
<sequence>MVFCYKPFLDGGKLSQFWTFAAPSAKKNNSHSLHTQQANVNGT</sequence>
<evidence type="ECO:0000313" key="2">
    <source>
        <dbReference type="Proteomes" id="UP000183316"/>
    </source>
</evidence>